<dbReference type="EMBL" id="BQNB010018272">
    <property type="protein sequence ID" value="GJT72595.1"/>
    <property type="molecule type" value="Genomic_DNA"/>
</dbReference>
<comment type="caution">
    <text evidence="2">The sequence shown here is derived from an EMBL/GenBank/DDBJ whole genome shotgun (WGS) entry which is preliminary data.</text>
</comment>
<gene>
    <name evidence="2" type="ORF">Tco_1031881</name>
</gene>
<feature type="compositionally biased region" description="Polar residues" evidence="1">
    <location>
        <begin position="58"/>
        <end position="70"/>
    </location>
</feature>
<name>A0ABQ5GAS4_9ASTR</name>
<sequence>MTLFGGVTYSPTAPDTELELLEAPSKTEEPRSLSPTSAPPSPDYTPATLHTDDESEPFETSKTRVTSPHFTTSPADPISPPSPQRPPLTQTSPAHTPPRAFYYRSTARMAEDEGTNSKDEDTVLESQQQQTVLAEDTAKDEPLGLGYRAARYCALE</sequence>
<feature type="compositionally biased region" description="Basic and acidic residues" evidence="1">
    <location>
        <begin position="109"/>
        <end position="121"/>
    </location>
</feature>
<protein>
    <submittedName>
        <fullName evidence="2">Uncharacterized protein</fullName>
    </submittedName>
</protein>
<reference evidence="2" key="2">
    <citation type="submission" date="2022-01" db="EMBL/GenBank/DDBJ databases">
        <authorList>
            <person name="Yamashiro T."/>
            <person name="Shiraishi A."/>
            <person name="Satake H."/>
            <person name="Nakayama K."/>
        </authorList>
    </citation>
    <scope>NUCLEOTIDE SEQUENCE</scope>
</reference>
<feature type="region of interest" description="Disordered" evidence="1">
    <location>
        <begin position="1"/>
        <end position="137"/>
    </location>
</feature>
<proteinExistence type="predicted"/>
<evidence type="ECO:0000313" key="2">
    <source>
        <dbReference type="EMBL" id="GJT72595.1"/>
    </source>
</evidence>
<keyword evidence="3" id="KW-1185">Reference proteome</keyword>
<accession>A0ABQ5GAS4</accession>
<reference evidence="2" key="1">
    <citation type="journal article" date="2022" name="Int. J. Mol. Sci.">
        <title>Draft Genome of Tanacetum Coccineum: Genomic Comparison of Closely Related Tanacetum-Family Plants.</title>
        <authorList>
            <person name="Yamashiro T."/>
            <person name="Shiraishi A."/>
            <person name="Nakayama K."/>
            <person name="Satake H."/>
        </authorList>
    </citation>
    <scope>NUCLEOTIDE SEQUENCE</scope>
</reference>
<organism evidence="2 3">
    <name type="scientific">Tanacetum coccineum</name>
    <dbReference type="NCBI Taxonomy" id="301880"/>
    <lineage>
        <taxon>Eukaryota</taxon>
        <taxon>Viridiplantae</taxon>
        <taxon>Streptophyta</taxon>
        <taxon>Embryophyta</taxon>
        <taxon>Tracheophyta</taxon>
        <taxon>Spermatophyta</taxon>
        <taxon>Magnoliopsida</taxon>
        <taxon>eudicotyledons</taxon>
        <taxon>Gunneridae</taxon>
        <taxon>Pentapetalae</taxon>
        <taxon>asterids</taxon>
        <taxon>campanulids</taxon>
        <taxon>Asterales</taxon>
        <taxon>Asteraceae</taxon>
        <taxon>Asteroideae</taxon>
        <taxon>Anthemideae</taxon>
        <taxon>Anthemidinae</taxon>
        <taxon>Tanacetum</taxon>
    </lineage>
</organism>
<evidence type="ECO:0000313" key="3">
    <source>
        <dbReference type="Proteomes" id="UP001151760"/>
    </source>
</evidence>
<dbReference type="Proteomes" id="UP001151760">
    <property type="component" value="Unassembled WGS sequence"/>
</dbReference>
<evidence type="ECO:0000256" key="1">
    <source>
        <dbReference type="SAM" id="MobiDB-lite"/>
    </source>
</evidence>
<feature type="compositionally biased region" description="Pro residues" evidence="1">
    <location>
        <begin position="77"/>
        <end position="86"/>
    </location>
</feature>